<dbReference type="PANTHER" id="PTHR43179:SF12">
    <property type="entry name" value="GALACTOFURANOSYLTRANSFERASE GLFT2"/>
    <property type="match status" value="1"/>
</dbReference>
<evidence type="ECO:0000313" key="6">
    <source>
        <dbReference type="EMBL" id="MBC3898672.1"/>
    </source>
</evidence>
<dbReference type="Proteomes" id="UP000622405">
    <property type="component" value="Unassembled WGS sequence"/>
</dbReference>
<dbReference type="InterPro" id="IPR029044">
    <property type="entry name" value="Nucleotide-diphossugar_trans"/>
</dbReference>
<comment type="caution">
    <text evidence="6">The sequence shown here is derived from an EMBL/GenBank/DDBJ whole genome shotgun (WGS) entry which is preliminary data.</text>
</comment>
<accession>A0ABR6YU79</accession>
<dbReference type="EMBL" id="WJBE01000002">
    <property type="protein sequence ID" value="MBC3898672.1"/>
    <property type="molecule type" value="Genomic_DNA"/>
</dbReference>
<evidence type="ECO:0000256" key="4">
    <source>
        <dbReference type="ARBA" id="ARBA00022679"/>
    </source>
</evidence>
<dbReference type="Pfam" id="PF00535">
    <property type="entry name" value="Glycos_transf_2"/>
    <property type="match status" value="1"/>
</dbReference>
<dbReference type="CDD" id="cd04185">
    <property type="entry name" value="GT_2_like_b"/>
    <property type="match status" value="1"/>
</dbReference>
<organism evidence="6 7">
    <name type="scientific">Acetobacterium malicum</name>
    <dbReference type="NCBI Taxonomy" id="52692"/>
    <lineage>
        <taxon>Bacteria</taxon>
        <taxon>Bacillati</taxon>
        <taxon>Bacillota</taxon>
        <taxon>Clostridia</taxon>
        <taxon>Eubacteriales</taxon>
        <taxon>Eubacteriaceae</taxon>
        <taxon>Acetobacterium</taxon>
    </lineage>
</organism>
<dbReference type="PANTHER" id="PTHR43179">
    <property type="entry name" value="RHAMNOSYLTRANSFERASE WBBL"/>
    <property type="match status" value="1"/>
</dbReference>
<name>A0ABR6YU79_9FIRM</name>
<evidence type="ECO:0000313" key="7">
    <source>
        <dbReference type="Proteomes" id="UP000622405"/>
    </source>
</evidence>
<protein>
    <submittedName>
        <fullName evidence="6">Glycosyltransferase</fullName>
    </submittedName>
</protein>
<dbReference type="InterPro" id="IPR001173">
    <property type="entry name" value="Glyco_trans_2-like"/>
</dbReference>
<gene>
    <name evidence="6" type="ORF">GH811_03470</name>
</gene>
<reference evidence="6 7" key="1">
    <citation type="journal article" date="2020" name="mSystems">
        <title>Defining Genomic and Predicted Metabolic Features of the Acetobacterium Genus.</title>
        <authorList>
            <person name="Ross D.E."/>
            <person name="Marshall C.W."/>
            <person name="Gulliver D."/>
            <person name="May H.D."/>
            <person name="Norman R.S."/>
        </authorList>
    </citation>
    <scope>NUCLEOTIDE SEQUENCE [LARGE SCALE GENOMIC DNA]</scope>
    <source>
        <strain evidence="6 7">DSM 4132</strain>
    </source>
</reference>
<comment type="pathway">
    <text evidence="1">Cell wall biogenesis; cell wall polysaccharide biosynthesis.</text>
</comment>
<feature type="domain" description="Glycosyltransferase 2-like" evidence="5">
    <location>
        <begin position="16"/>
        <end position="119"/>
    </location>
</feature>
<evidence type="ECO:0000256" key="3">
    <source>
        <dbReference type="ARBA" id="ARBA00022676"/>
    </source>
</evidence>
<keyword evidence="3" id="KW-0328">Glycosyltransferase</keyword>
<evidence type="ECO:0000256" key="1">
    <source>
        <dbReference type="ARBA" id="ARBA00004776"/>
    </source>
</evidence>
<dbReference type="SUPFAM" id="SSF53448">
    <property type="entry name" value="Nucleotide-diphospho-sugar transferases"/>
    <property type="match status" value="1"/>
</dbReference>
<keyword evidence="7" id="KW-1185">Reference proteome</keyword>
<sequence>MINEKGCYVDVKKICAVVVTYNRKVLLKECLDALINQTFSLDKIYLIDNASTDGTKEEVMELCINYSVIEYHYLEANVGGAGGFSFGMKLANEIEYDWIWIMDDDTIPERNCLEMLMGASNCVDDVSFLASSVYSLDNLPMNVPGIALNSIGENGYSRHLKLLDKKMVEIESATFVSILINGKAARKVGLPCAFFFIWGDDVEYTLRLTRNYAPAYVVGDSKALHKRIGGANLSIFDETNESRIKFNRYSTRNTLIVHKEYFGNIKFAYEFIRKVKVLLKLVFSRTEKKGLKIQSVMGGLGDFILKRYDVQGFNNRMN</sequence>
<evidence type="ECO:0000259" key="5">
    <source>
        <dbReference type="Pfam" id="PF00535"/>
    </source>
</evidence>
<keyword evidence="4" id="KW-0808">Transferase</keyword>
<proteinExistence type="inferred from homology"/>
<comment type="similarity">
    <text evidence="2">Belongs to the glycosyltransferase 2 family.</text>
</comment>
<dbReference type="Gene3D" id="3.90.550.10">
    <property type="entry name" value="Spore Coat Polysaccharide Biosynthesis Protein SpsA, Chain A"/>
    <property type="match status" value="1"/>
</dbReference>
<evidence type="ECO:0000256" key="2">
    <source>
        <dbReference type="ARBA" id="ARBA00006739"/>
    </source>
</evidence>